<reference evidence="2 3" key="1">
    <citation type="submission" date="2019-05" db="EMBL/GenBank/DDBJ databases">
        <authorList>
            <person name="Hariharan J."/>
            <person name="Choudoir M.J."/>
            <person name="Diebold P."/>
            <person name="Panke-Buisse K."/>
            <person name="Buckley D.H."/>
        </authorList>
    </citation>
    <scope>NUCLEOTIDE SEQUENCE [LARGE SCALE GENOMIC DNA]</scope>
    <source>
        <strain evidence="2 3">SUN51</strain>
    </source>
</reference>
<dbReference type="Proteomes" id="UP000324965">
    <property type="component" value="Unassembled WGS sequence"/>
</dbReference>
<evidence type="ECO:0000313" key="3">
    <source>
        <dbReference type="Proteomes" id="UP000324965"/>
    </source>
</evidence>
<dbReference type="EMBL" id="VDFC01000005">
    <property type="protein sequence ID" value="KAA0942720.1"/>
    <property type="molecule type" value="Genomic_DNA"/>
</dbReference>
<dbReference type="RefSeq" id="WP_149509509.1">
    <property type="nucleotide sequence ID" value="NZ_VDFC01000005.1"/>
</dbReference>
<name>A0A5B0BLC7_9ACTN</name>
<feature type="domain" description="Crocagin biosynthetic protein CgnE/B" evidence="1">
    <location>
        <begin position="17"/>
        <end position="328"/>
    </location>
</feature>
<dbReference type="OrthoDB" id="34067at2"/>
<sequence>MKDVFEVWPGLRSVFPDGDVLFVSDQQYVVDLMAARGLPSEHLAEISEPPGSVVLVGCDYTSLGPREALHDLFAASRVLWVPLVSFDPHPEAAAYSLGLLLASDLEASTKGNRDWTSVLRRARRPLSVSSDRTSLTFRVVRDDIVVVTRLQPLLDVGEFVSVAEYFEVDIDSSLDVGTGGDDRADADDRTGTSTGSASYTADGTFWADGLCVARHPQLDFDAPVLRRAREIAARVAEAGGMLVRVEDCRIVSAVCGDTDWAQDLARCAGESGARLVEFSFGTNHAILDTLDWSVNSQINEGAGGVHIGVGDGVSGAHIDFVLPAARVALAAA</sequence>
<accession>A0A5B0BLC7</accession>
<keyword evidence="3" id="KW-1185">Reference proteome</keyword>
<proteinExistence type="predicted"/>
<organism evidence="2 3">
    <name type="scientific">Streptomyces apricus</name>
    <dbReference type="NCBI Taxonomy" id="1828112"/>
    <lineage>
        <taxon>Bacteria</taxon>
        <taxon>Bacillati</taxon>
        <taxon>Actinomycetota</taxon>
        <taxon>Actinomycetes</taxon>
        <taxon>Kitasatosporales</taxon>
        <taxon>Streptomycetaceae</taxon>
        <taxon>Streptomyces</taxon>
    </lineage>
</organism>
<dbReference type="InterPro" id="IPR058799">
    <property type="entry name" value="CgnE_B"/>
</dbReference>
<protein>
    <recommendedName>
        <fullName evidence="1">Crocagin biosynthetic protein CgnE/B domain-containing protein</fullName>
    </recommendedName>
</protein>
<dbReference type="AlphaFoldDB" id="A0A5B0BLC7"/>
<dbReference type="Pfam" id="PF26231">
    <property type="entry name" value="CgnE_B"/>
    <property type="match status" value="1"/>
</dbReference>
<comment type="caution">
    <text evidence="2">The sequence shown here is derived from an EMBL/GenBank/DDBJ whole genome shotgun (WGS) entry which is preliminary data.</text>
</comment>
<gene>
    <name evidence="2" type="ORF">FGF04_02400</name>
</gene>
<evidence type="ECO:0000259" key="1">
    <source>
        <dbReference type="Pfam" id="PF26231"/>
    </source>
</evidence>
<evidence type="ECO:0000313" key="2">
    <source>
        <dbReference type="EMBL" id="KAA0942720.1"/>
    </source>
</evidence>